<sequence length="121" mass="13849">MSLFICVRPGLKNLLDKEEFGTQLGSKVLYVARAQKKKSVHKSCAISLRKGVGNKFRNLRLPYVRYCKQQSVLDFNICKVDALRERNKQDISSYSSSTHGTKKEIGELLNDLEPWDLKSEN</sequence>
<keyword evidence="2" id="KW-1185">Reference proteome</keyword>
<comment type="caution">
    <text evidence="1">The sequence shown here is derived from an EMBL/GenBank/DDBJ whole genome shotgun (WGS) entry which is preliminary data.</text>
</comment>
<gene>
    <name evidence="1" type="ORF">FRX31_024769</name>
</gene>
<name>A0A7J6VMS5_THATH</name>
<accession>A0A7J6VMS5</accession>
<reference evidence="1 2" key="1">
    <citation type="submission" date="2020-06" db="EMBL/GenBank/DDBJ databases">
        <title>Transcriptomic and genomic resources for Thalictrum thalictroides and T. hernandezii: Facilitating candidate gene discovery in an emerging model plant lineage.</title>
        <authorList>
            <person name="Arias T."/>
            <person name="Riano-Pachon D.M."/>
            <person name="Di Stilio V.S."/>
        </authorList>
    </citation>
    <scope>NUCLEOTIDE SEQUENCE [LARGE SCALE GENOMIC DNA]</scope>
    <source>
        <strain evidence="2">cv. WT478/WT964</strain>
        <tissue evidence="1">Leaves</tissue>
    </source>
</reference>
<dbReference type="EMBL" id="JABWDY010030404">
    <property type="protein sequence ID" value="KAF5185642.1"/>
    <property type="molecule type" value="Genomic_DNA"/>
</dbReference>
<protein>
    <submittedName>
        <fullName evidence="1">Uncharacterized protein</fullName>
    </submittedName>
</protein>
<evidence type="ECO:0000313" key="2">
    <source>
        <dbReference type="Proteomes" id="UP000554482"/>
    </source>
</evidence>
<organism evidence="1 2">
    <name type="scientific">Thalictrum thalictroides</name>
    <name type="common">Rue-anemone</name>
    <name type="synonym">Anemone thalictroides</name>
    <dbReference type="NCBI Taxonomy" id="46969"/>
    <lineage>
        <taxon>Eukaryota</taxon>
        <taxon>Viridiplantae</taxon>
        <taxon>Streptophyta</taxon>
        <taxon>Embryophyta</taxon>
        <taxon>Tracheophyta</taxon>
        <taxon>Spermatophyta</taxon>
        <taxon>Magnoliopsida</taxon>
        <taxon>Ranunculales</taxon>
        <taxon>Ranunculaceae</taxon>
        <taxon>Thalictroideae</taxon>
        <taxon>Thalictrum</taxon>
    </lineage>
</organism>
<dbReference type="AlphaFoldDB" id="A0A7J6VMS5"/>
<dbReference type="Proteomes" id="UP000554482">
    <property type="component" value="Unassembled WGS sequence"/>
</dbReference>
<evidence type="ECO:0000313" key="1">
    <source>
        <dbReference type="EMBL" id="KAF5185642.1"/>
    </source>
</evidence>
<proteinExistence type="predicted"/>